<dbReference type="PROSITE" id="PS50022">
    <property type="entry name" value="FA58C_3"/>
    <property type="match status" value="1"/>
</dbReference>
<dbReference type="GO" id="GO:0033925">
    <property type="term" value="F:mannosyl-glycoprotein endo-beta-N-acetylglucosaminidase activity"/>
    <property type="evidence" value="ECO:0007669"/>
    <property type="project" value="InterPro"/>
</dbReference>
<dbReference type="Pfam" id="PF21910">
    <property type="entry name" value="GH85_C"/>
    <property type="match status" value="1"/>
</dbReference>
<dbReference type="AlphaFoldDB" id="A0A7G7IS25"/>
<name>A0A7G7IS25_ENTHR</name>
<dbReference type="Pfam" id="PF03644">
    <property type="entry name" value="Glyco_hydro_85"/>
    <property type="match status" value="1"/>
</dbReference>
<dbReference type="InterPro" id="IPR000601">
    <property type="entry name" value="PKD_dom"/>
</dbReference>
<dbReference type="SUPFAM" id="SSF49785">
    <property type="entry name" value="Galactose-binding domain-like"/>
    <property type="match status" value="1"/>
</dbReference>
<organism evidence="1 2">
    <name type="scientific">Enterococcus hirae</name>
    <dbReference type="NCBI Taxonomy" id="1354"/>
    <lineage>
        <taxon>Bacteria</taxon>
        <taxon>Bacillati</taxon>
        <taxon>Bacillota</taxon>
        <taxon>Bacilli</taxon>
        <taxon>Lactobacillales</taxon>
        <taxon>Enterococcaceae</taxon>
        <taxon>Enterococcus</taxon>
    </lineage>
</organism>
<accession>A0A7G7IS25</accession>
<dbReference type="Gene3D" id="3.20.20.80">
    <property type="entry name" value="Glycosidases"/>
    <property type="match status" value="1"/>
</dbReference>
<evidence type="ECO:0000313" key="2">
    <source>
        <dbReference type="Proteomes" id="UP000352698"/>
    </source>
</evidence>
<dbReference type="CDD" id="cd00146">
    <property type="entry name" value="PKD"/>
    <property type="match status" value="1"/>
</dbReference>
<dbReference type="InterPro" id="IPR005201">
    <property type="entry name" value="TIM_ENGase"/>
</dbReference>
<dbReference type="PANTHER" id="PTHR13246">
    <property type="entry name" value="ENDO BETA N-ACETYLGLUCOSAMINIDASE"/>
    <property type="match status" value="1"/>
</dbReference>
<dbReference type="InterPro" id="IPR032979">
    <property type="entry name" value="ENGase"/>
</dbReference>
<dbReference type="PROSITE" id="PS50093">
    <property type="entry name" value="PKD"/>
    <property type="match status" value="1"/>
</dbReference>
<evidence type="ECO:0000313" key="1">
    <source>
        <dbReference type="EMBL" id="VTQ67318.1"/>
    </source>
</evidence>
<sequence length="916" mass="101056">MKKLEGTLAGLLVTVMMGIALKEPVVYAQVDATNPEVRVSMDNQPESSYWFPDELLKWTFDQDTDAKYNVSVEPLATRVEKSHLLKSNTTQNEKMKVVALSIMNNSTSGNAPRGSNQFDANVFSNWQYIDQLVYWGGSAGEGIIVPPSPDVTDAAHKNGVPVLGTIFFPQGAHGGKIEWLNTFLEKDAQGHFPIVDKMIEVAQRYGFDGWFINQETETNLTKKHADLMKELIVEFKQKSAGALEVMWYDSMTNDGKMDWQNALTDQNQDYLVDANLNPVADSMFLNFWWNTSSLAGQDLLRKSKEKAESLAIDPYDLFAGIDVQEKGYDTPVRWDLFTDKKGIPYTSLGLYVPSWTYSSSNDPMDYQQKEEKFWINEQGDPTKSTLPTGTSWPGISTFSVEQTAITQWPFITNFNVGNGYSYFSNGQQVSTNEWNNRSLQDIMPTYRYIIEEGAGNKLAGSVDYTTAFNGGSSLAFKGKMAEKVTSKIKLYQTKVKVEKNMSFTTTAKASDRTTLKLVLGFADGTFETFNGNKKIGNDWTTVSYPLNKATGKEVTSIAYEVASAKANENYELFLGQISATPKKVLSPTAVNDVTFDDLSFDEEAMFAGIRLSWTSPQADRIKHYEIYRVLDDGTRVFIGATPAENYFINGLERQNATATAIEVVPVDIYGNKGEPSRPNSFDWPPVQLPRASFTVSKTLVAPGEPITFTNTSSRNTQSLKWTFKGADVESSTEEQPRVTYSKEGSYDVELTAINEAGETTTEMKGIVTVTKNAQAGLSLLSKGAKAEASSYVNESEAPKFAVDGDLGTKWCAVGSAPHTITVDLGTAKLISEVRMAHASAGGESVGMNTKAYTIEVSADGENFQEVSRTTNNTQGSTLNTFAATTARFVRVIIDQPTQGADTAVRLYELEVYGLAE</sequence>
<dbReference type="Pfam" id="PF00754">
    <property type="entry name" value="F5_F8_type_C"/>
    <property type="match status" value="1"/>
</dbReference>
<dbReference type="SUPFAM" id="SSF49299">
    <property type="entry name" value="PKD domain"/>
    <property type="match status" value="1"/>
</dbReference>
<dbReference type="InterPro" id="IPR000421">
    <property type="entry name" value="FA58C"/>
</dbReference>
<dbReference type="Proteomes" id="UP000352698">
    <property type="component" value="Unassembled WGS sequence"/>
</dbReference>
<dbReference type="InterPro" id="IPR035986">
    <property type="entry name" value="PKD_dom_sf"/>
</dbReference>
<protein>
    <submittedName>
        <fullName evidence="1">Mannosyl-glycoprotein endo-beta-N-acetylglucosaminidase</fullName>
    </submittedName>
</protein>
<dbReference type="RefSeq" id="WP_010738046.1">
    <property type="nucleotide sequence ID" value="NZ_CAXSLP010000004.1"/>
</dbReference>
<dbReference type="InterPro" id="IPR054110">
    <property type="entry name" value="EndoD-like_D2"/>
</dbReference>
<dbReference type="InterPro" id="IPR022409">
    <property type="entry name" value="PKD/Chitinase_dom"/>
</dbReference>
<gene>
    <name evidence="1" type="ORF">NCTC12204_02121</name>
</gene>
<dbReference type="GO" id="GO:0005829">
    <property type="term" value="C:cytosol"/>
    <property type="evidence" value="ECO:0007669"/>
    <property type="project" value="UniProtKB-SubCell"/>
</dbReference>
<dbReference type="InterPro" id="IPR013783">
    <property type="entry name" value="Ig-like_fold"/>
</dbReference>
<reference evidence="1 2" key="1">
    <citation type="submission" date="2019-05" db="EMBL/GenBank/DDBJ databases">
        <authorList>
            <consortium name="Pathogen Informatics"/>
        </authorList>
    </citation>
    <scope>NUCLEOTIDE SEQUENCE [LARGE SCALE GENOMIC DNA]</scope>
    <source>
        <strain evidence="1 2">NCTC12204</strain>
    </source>
</reference>
<dbReference type="CDD" id="cd06547">
    <property type="entry name" value="GH85_ENGase"/>
    <property type="match status" value="1"/>
</dbReference>
<comment type="caution">
    <text evidence="1">The sequence shown here is derived from an EMBL/GenBank/DDBJ whole genome shotgun (WGS) entry which is preliminary data.</text>
</comment>
<dbReference type="PANTHER" id="PTHR13246:SF1">
    <property type="entry name" value="CYTOSOLIC ENDO-BETA-N-ACETYLGLUCOSAMINIDASE"/>
    <property type="match status" value="1"/>
</dbReference>
<dbReference type="EMBL" id="CABEEP010000001">
    <property type="protein sequence ID" value="VTQ67318.1"/>
    <property type="molecule type" value="Genomic_DNA"/>
</dbReference>
<dbReference type="InterPro" id="IPR008979">
    <property type="entry name" value="Galactose-bd-like_sf"/>
</dbReference>
<dbReference type="SMART" id="SM00089">
    <property type="entry name" value="PKD"/>
    <property type="match status" value="1"/>
</dbReference>
<dbReference type="Gene3D" id="2.60.40.10">
    <property type="entry name" value="Immunoglobulins"/>
    <property type="match status" value="2"/>
</dbReference>
<dbReference type="Pfam" id="PF00801">
    <property type="entry name" value="PKD"/>
    <property type="match status" value="1"/>
</dbReference>
<proteinExistence type="predicted"/>
<dbReference type="Gene3D" id="2.60.120.260">
    <property type="entry name" value="Galactose-binding domain-like"/>
    <property type="match status" value="2"/>
</dbReference>